<protein>
    <submittedName>
        <fullName evidence="1">Uncharacterized protein</fullName>
    </submittedName>
</protein>
<dbReference type="STRING" id="927083.DB32_003905"/>
<organism evidence="1 2">
    <name type="scientific">Sandaracinus amylolyticus</name>
    <dbReference type="NCBI Taxonomy" id="927083"/>
    <lineage>
        <taxon>Bacteria</taxon>
        <taxon>Pseudomonadati</taxon>
        <taxon>Myxococcota</taxon>
        <taxon>Polyangia</taxon>
        <taxon>Polyangiales</taxon>
        <taxon>Sandaracinaceae</taxon>
        <taxon>Sandaracinus</taxon>
    </lineage>
</organism>
<dbReference type="EMBL" id="CP011125">
    <property type="protein sequence ID" value="AKF06756.1"/>
    <property type="molecule type" value="Genomic_DNA"/>
</dbReference>
<dbReference type="KEGG" id="samy:DB32_003905"/>
<sequence>MCAAMVVLAGCAAELDEGEANDGGPDGVIVIDDAKLDALSEARVRAEGLTVWIDPAIDGRVEGGVGRFVIAGRASRDVLEVTSARGVTRVVSARRFEVELDEDEMSEVVMGMPLRVALRAARAPHARYVVRLRVRPRIGAGSGEREVAIASGLSPVWIDGGARYRGAVTLGRALSEPRMIAPSGGEIALVGEMPVLRFDLRYDDVARAASDRSARLVVTARRRSGIVRRTAEVELVVSELAITHHDPDAVWPDDVCAADVLVCLEDAGRDTSVCGDAWRVTRCRLPSRFVGDLRAHLIEWYAVHEGDVRAAGGATLAEAQRAIEASRVEELRHTDDDPHGHDRATTRVLRHPDVVFPGSDRVWHGAYARESGDLLEIYAFE</sequence>
<accession>A0A0F6W3T6</accession>
<proteinExistence type="predicted"/>
<dbReference type="AlphaFoldDB" id="A0A0F6W3T6"/>
<gene>
    <name evidence="1" type="ORF">DB32_003905</name>
</gene>
<reference evidence="1 2" key="1">
    <citation type="submission" date="2015-03" db="EMBL/GenBank/DDBJ databases">
        <title>Genome assembly of Sandaracinus amylolyticus DSM 53668.</title>
        <authorList>
            <person name="Sharma G."/>
            <person name="Subramanian S."/>
        </authorList>
    </citation>
    <scope>NUCLEOTIDE SEQUENCE [LARGE SCALE GENOMIC DNA]</scope>
    <source>
        <strain evidence="1 2">DSM 53668</strain>
    </source>
</reference>
<dbReference type="Proteomes" id="UP000034883">
    <property type="component" value="Chromosome"/>
</dbReference>
<evidence type="ECO:0000313" key="2">
    <source>
        <dbReference type="Proteomes" id="UP000034883"/>
    </source>
</evidence>
<keyword evidence="2" id="KW-1185">Reference proteome</keyword>
<evidence type="ECO:0000313" key="1">
    <source>
        <dbReference type="EMBL" id="AKF06756.1"/>
    </source>
</evidence>
<name>A0A0F6W3T6_9BACT</name>